<reference evidence="2 3" key="1">
    <citation type="submission" date="2020-08" db="EMBL/GenBank/DDBJ databases">
        <title>Novel species isolated from subtropical streams in China.</title>
        <authorList>
            <person name="Lu H."/>
        </authorList>
    </citation>
    <scope>NUCLEOTIDE SEQUENCE [LARGE SCALE GENOMIC DNA]</scope>
    <source>
        <strain evidence="2 3">CY22W</strain>
    </source>
</reference>
<evidence type="ECO:0000313" key="2">
    <source>
        <dbReference type="EMBL" id="MBC3930803.1"/>
    </source>
</evidence>
<dbReference type="Proteomes" id="UP000654304">
    <property type="component" value="Unassembled WGS sequence"/>
</dbReference>
<dbReference type="EMBL" id="JACOGD010000002">
    <property type="protein sequence ID" value="MBC3930803.1"/>
    <property type="molecule type" value="Genomic_DNA"/>
</dbReference>
<keyword evidence="3" id="KW-1185">Reference proteome</keyword>
<proteinExistence type="predicted"/>
<evidence type="ECO:0000256" key="1">
    <source>
        <dbReference type="SAM" id="SignalP"/>
    </source>
</evidence>
<dbReference type="RefSeq" id="WP_186902656.1">
    <property type="nucleotide sequence ID" value="NZ_JACOGD010000002.1"/>
</dbReference>
<protein>
    <submittedName>
        <fullName evidence="2">Uncharacterized protein</fullName>
    </submittedName>
</protein>
<feature type="signal peptide" evidence="1">
    <location>
        <begin position="1"/>
        <end position="27"/>
    </location>
</feature>
<organism evidence="2 3">
    <name type="scientific">Undibacterium curvum</name>
    <dbReference type="NCBI Taxonomy" id="2762294"/>
    <lineage>
        <taxon>Bacteria</taxon>
        <taxon>Pseudomonadati</taxon>
        <taxon>Pseudomonadota</taxon>
        <taxon>Betaproteobacteria</taxon>
        <taxon>Burkholderiales</taxon>
        <taxon>Oxalobacteraceae</taxon>
        <taxon>Undibacterium</taxon>
    </lineage>
</organism>
<evidence type="ECO:0000313" key="3">
    <source>
        <dbReference type="Proteomes" id="UP000654304"/>
    </source>
</evidence>
<accession>A0ABR7A1M0</accession>
<feature type="chain" id="PRO_5045478756" evidence="1">
    <location>
        <begin position="28"/>
        <end position="315"/>
    </location>
</feature>
<comment type="caution">
    <text evidence="2">The sequence shown here is derived from an EMBL/GenBank/DDBJ whole genome shotgun (WGS) entry which is preliminary data.</text>
</comment>
<keyword evidence="1" id="KW-0732">Signal</keyword>
<gene>
    <name evidence="2" type="ORF">H8K43_03900</name>
</gene>
<sequence length="315" mass="34838">MHIRFMIPAYVLNFLLCFCLPASQAAAASTPLTAAEKSLRLFPETRDWRIIAAQPTLSGAALAERQPALLAAYRQAIKTPDVLEGPDCSWSGRAFQKDLSNAAFYTLDIDQDGFEDVVYTGSALCAEGNATLIWFGSAQGYKVKQDGLFREQVLRISADGSQFSSVADACCGAQVEEYFIGSSDNLRQFDTAKLRTDSQLPEQASSQKNSVSAHQSLILRSSPSQQDHYDTGLSNLMRHAVYGNIVRRYLPGANYRILSSERRQAQHWLFISVHADSDHLVTQDPYQGVRSGWIRVPGTPSRVLHPIHKGRSTQP</sequence>
<name>A0ABR7A1M0_9BURK</name>